<organism evidence="2 3">
    <name type="scientific">Didymella glomerata</name>
    <dbReference type="NCBI Taxonomy" id="749621"/>
    <lineage>
        <taxon>Eukaryota</taxon>
        <taxon>Fungi</taxon>
        <taxon>Dikarya</taxon>
        <taxon>Ascomycota</taxon>
        <taxon>Pezizomycotina</taxon>
        <taxon>Dothideomycetes</taxon>
        <taxon>Pleosporomycetidae</taxon>
        <taxon>Pleosporales</taxon>
        <taxon>Pleosporineae</taxon>
        <taxon>Didymellaceae</taxon>
        <taxon>Didymella</taxon>
    </lineage>
</organism>
<feature type="compositionally biased region" description="Basic and acidic residues" evidence="1">
    <location>
        <begin position="32"/>
        <end position="73"/>
    </location>
</feature>
<feature type="compositionally biased region" description="Basic and acidic residues" evidence="1">
    <location>
        <begin position="117"/>
        <end position="136"/>
    </location>
</feature>
<dbReference type="Proteomes" id="UP001140562">
    <property type="component" value="Unassembled WGS sequence"/>
</dbReference>
<evidence type="ECO:0000256" key="1">
    <source>
        <dbReference type="SAM" id="MobiDB-lite"/>
    </source>
</evidence>
<keyword evidence="3" id="KW-1185">Reference proteome</keyword>
<feature type="region of interest" description="Disordered" evidence="1">
    <location>
        <begin position="1"/>
        <end position="150"/>
    </location>
</feature>
<sequence length="150" mass="18534">MSVIYKRSERERDWETQSQGGARSYTTVRRYKVPDHSLEEDTYEQERMLVHRPREDYEERREVRKEYVVERSDPPPARSHVSEYRYVDRSPSPPRREVREYRIEREIDRSPSPARSSAREIRISREYERDSLDQQRDYQPYELERYSRDV</sequence>
<evidence type="ECO:0000313" key="2">
    <source>
        <dbReference type="EMBL" id="KAJ4330274.1"/>
    </source>
</evidence>
<evidence type="ECO:0000313" key="3">
    <source>
        <dbReference type="Proteomes" id="UP001140562"/>
    </source>
</evidence>
<feature type="compositionally biased region" description="Basic and acidic residues" evidence="1">
    <location>
        <begin position="80"/>
        <end position="109"/>
    </location>
</feature>
<dbReference type="EMBL" id="JAPEUV010000210">
    <property type="protein sequence ID" value="KAJ4330274.1"/>
    <property type="molecule type" value="Genomic_DNA"/>
</dbReference>
<dbReference type="AlphaFoldDB" id="A0A9W9BVC5"/>
<proteinExistence type="predicted"/>
<dbReference type="OrthoDB" id="3561737at2759"/>
<feature type="compositionally biased region" description="Polar residues" evidence="1">
    <location>
        <begin position="16"/>
        <end position="27"/>
    </location>
</feature>
<gene>
    <name evidence="2" type="ORF">N0V87_010138</name>
</gene>
<feature type="compositionally biased region" description="Basic and acidic residues" evidence="1">
    <location>
        <begin position="1"/>
        <end position="15"/>
    </location>
</feature>
<dbReference type="PANTHER" id="PTHR35487:SF1">
    <property type="entry name" value="DUF3824 DOMAIN-CONTAINING PROTEIN"/>
    <property type="match status" value="1"/>
</dbReference>
<feature type="non-terminal residue" evidence="2">
    <location>
        <position position="150"/>
    </location>
</feature>
<protein>
    <submittedName>
        <fullName evidence="2">Uncharacterized protein</fullName>
    </submittedName>
</protein>
<accession>A0A9W9BVC5</accession>
<dbReference type="PANTHER" id="PTHR35487">
    <property type="entry name" value="DUF3824 DOMAIN-CONTAINING PROTEIN"/>
    <property type="match status" value="1"/>
</dbReference>
<name>A0A9W9BVC5_9PLEO</name>
<reference evidence="2" key="1">
    <citation type="submission" date="2022-10" db="EMBL/GenBank/DDBJ databases">
        <title>Tapping the CABI collections for fungal endophytes: first genome assemblies for Collariella, Neodidymelliopsis, Ascochyta clinopodiicola, Didymella pomorum, Didymosphaeria variabile, Neocosmospora piperis and Neocucurbitaria cava.</title>
        <authorList>
            <person name="Hill R."/>
        </authorList>
    </citation>
    <scope>NUCLEOTIDE SEQUENCE</scope>
    <source>
        <strain evidence="2">IMI 360193</strain>
    </source>
</reference>
<comment type="caution">
    <text evidence="2">The sequence shown here is derived from an EMBL/GenBank/DDBJ whole genome shotgun (WGS) entry which is preliminary data.</text>
</comment>